<evidence type="ECO:0000313" key="5">
    <source>
        <dbReference type="Proteomes" id="UP000663834"/>
    </source>
</evidence>
<dbReference type="InterPro" id="IPR011083">
    <property type="entry name" value="Phage_tail_collar_dom"/>
</dbReference>
<reference evidence="4" key="1">
    <citation type="submission" date="2021-02" db="EMBL/GenBank/DDBJ databases">
        <authorList>
            <person name="Nowell W R."/>
        </authorList>
    </citation>
    <scope>NUCLEOTIDE SEQUENCE</scope>
</reference>
<feature type="region of interest" description="Disordered" evidence="1">
    <location>
        <begin position="571"/>
        <end position="610"/>
    </location>
</feature>
<keyword evidence="2" id="KW-0732">Signal</keyword>
<dbReference type="Proteomes" id="UP000663834">
    <property type="component" value="Unassembled WGS sequence"/>
</dbReference>
<feature type="chain" id="PRO_5032432765" description="Phage tail collar domain-containing protein" evidence="2">
    <location>
        <begin position="25"/>
        <end position="678"/>
    </location>
</feature>
<evidence type="ECO:0000256" key="1">
    <source>
        <dbReference type="SAM" id="MobiDB-lite"/>
    </source>
</evidence>
<sequence length="678" mass="74258">MTGYYLVSVLFFTLVVWNERETNGMLPSEESGSLVESMDSPSLGTAVVSTQILTIFNYDNNQVYVYAALSNENENVGSPQKWIFYFVPIMLPEKNNNNDDKWLFSSNNEVHMKLILSNANIVEIARKAIVAKYDLSISQYAKFWTVAPLMIDSMMAWIVKGSNSPVEGVHPFRIINPNTLTMQLWFRCSSSNTAELIVDNILDGYYEVELAFYFSGFKQITMNMISITGDQLKNVLSKTTADGGSKNAKYIHRNQGSSFVSKYVTNVKKMIYMENVNSNISSLAAGLEDQFTSLLQQGMAYSNEAKVDAKLYDQVWSSADLNPDRITNELKRLFTYNQTATQRHNYSDNYFDFNQAYAQASSASGSGSFNILGIFSGGGGGGSSGSLSNHLLTTTQSIFSATEIQNLLTQESVETEWTGEKFIPKSFSVYKLTDIADWLQVAIIAKQLIAEKSNGAIVRTVNTRSSTLLSSIRPSVFAGEIKLYSGNASSLPESWVFCHGQALSRIEYQRLFSVIGEKFGAGNGKTTFNIPNFRGRFPLGLDPLKNQSTGLNFGGSSTQTLTVAQMPTHQHNKGTLSADSSGSHVHSINDAGHNHGGSTDTRPGGGGRFNLKANGGGHFDDRGVHSHTIPTGHTGISILTGGLHGHSISGSTDYAGYGQSFSIMPPYQTVDFIIYTGD</sequence>
<proteinExistence type="predicted"/>
<dbReference type="Gene3D" id="3.90.1340.10">
    <property type="entry name" value="Phage tail collar domain"/>
    <property type="match status" value="1"/>
</dbReference>
<dbReference type="SUPFAM" id="SSF88874">
    <property type="entry name" value="Receptor-binding domain of short tail fibre protein gp12"/>
    <property type="match status" value="1"/>
</dbReference>
<dbReference type="EMBL" id="CAJNOW010003848">
    <property type="protein sequence ID" value="CAF1396955.1"/>
    <property type="molecule type" value="Genomic_DNA"/>
</dbReference>
<protein>
    <recommendedName>
        <fullName evidence="3">Phage tail collar domain-containing protein</fullName>
    </recommendedName>
</protein>
<gene>
    <name evidence="4" type="ORF">KQP761_LOCUS9508</name>
</gene>
<dbReference type="AlphaFoldDB" id="A0A815KXW3"/>
<accession>A0A815KXW3</accession>
<dbReference type="OrthoDB" id="10062874at2759"/>
<feature type="signal peptide" evidence="2">
    <location>
        <begin position="1"/>
        <end position="24"/>
    </location>
</feature>
<dbReference type="InterPro" id="IPR037053">
    <property type="entry name" value="Phage_tail_collar_dom_sf"/>
</dbReference>
<name>A0A815KXW3_9BILA</name>
<organism evidence="4 5">
    <name type="scientific">Rotaria magnacalcarata</name>
    <dbReference type="NCBI Taxonomy" id="392030"/>
    <lineage>
        <taxon>Eukaryota</taxon>
        <taxon>Metazoa</taxon>
        <taxon>Spiralia</taxon>
        <taxon>Gnathifera</taxon>
        <taxon>Rotifera</taxon>
        <taxon>Eurotatoria</taxon>
        <taxon>Bdelloidea</taxon>
        <taxon>Philodinida</taxon>
        <taxon>Philodinidae</taxon>
        <taxon>Rotaria</taxon>
    </lineage>
</organism>
<comment type="caution">
    <text evidence="4">The sequence shown here is derived from an EMBL/GenBank/DDBJ whole genome shotgun (WGS) entry which is preliminary data.</text>
</comment>
<evidence type="ECO:0000313" key="4">
    <source>
        <dbReference type="EMBL" id="CAF1396955.1"/>
    </source>
</evidence>
<dbReference type="Pfam" id="PF07484">
    <property type="entry name" value="Collar"/>
    <property type="match status" value="1"/>
</dbReference>
<feature type="domain" description="Phage tail collar" evidence="3">
    <location>
        <begin position="479"/>
        <end position="538"/>
    </location>
</feature>
<evidence type="ECO:0000256" key="2">
    <source>
        <dbReference type="SAM" id="SignalP"/>
    </source>
</evidence>
<evidence type="ECO:0000259" key="3">
    <source>
        <dbReference type="Pfam" id="PF07484"/>
    </source>
</evidence>
<feature type="compositionally biased region" description="Polar residues" evidence="1">
    <location>
        <begin position="571"/>
        <end position="586"/>
    </location>
</feature>